<dbReference type="GeneID" id="36286301"/>
<dbReference type="InterPro" id="IPR036188">
    <property type="entry name" value="FAD/NAD-bd_sf"/>
</dbReference>
<gene>
    <name evidence="6" type="ORF">VC83_03224</name>
</gene>
<dbReference type="Gene3D" id="3.50.50.60">
    <property type="entry name" value="FAD/NAD(P)-binding domain"/>
    <property type="match status" value="2"/>
</dbReference>
<dbReference type="Pfam" id="PF00743">
    <property type="entry name" value="FMO-like"/>
    <property type="match status" value="1"/>
</dbReference>
<evidence type="ECO:0000313" key="6">
    <source>
        <dbReference type="EMBL" id="OAF60411.1"/>
    </source>
</evidence>
<reference evidence="6" key="1">
    <citation type="submission" date="2016-03" db="EMBL/GenBank/DDBJ databases">
        <title>Updated assembly of Pseudogymnoascus destructans, the fungus causing white-nose syndrome of bats.</title>
        <authorList>
            <person name="Palmer J.M."/>
            <person name="Drees K.P."/>
            <person name="Foster J.T."/>
            <person name="Lindner D.L."/>
        </authorList>
    </citation>
    <scope>NUCLEOTIDE SEQUENCE [LARGE SCALE GENOMIC DNA]</scope>
    <source>
        <strain evidence="6">20631-21</strain>
    </source>
</reference>
<accession>A0A177AGM8</accession>
<organism evidence="6">
    <name type="scientific">Pseudogymnoascus destructans</name>
    <dbReference type="NCBI Taxonomy" id="655981"/>
    <lineage>
        <taxon>Eukaryota</taxon>
        <taxon>Fungi</taxon>
        <taxon>Dikarya</taxon>
        <taxon>Ascomycota</taxon>
        <taxon>Pezizomycotina</taxon>
        <taxon>Leotiomycetes</taxon>
        <taxon>Thelebolales</taxon>
        <taxon>Thelebolaceae</taxon>
        <taxon>Pseudogymnoascus</taxon>
    </lineage>
</organism>
<protein>
    <submittedName>
        <fullName evidence="6">Uncharacterized protein</fullName>
    </submittedName>
</protein>
<keyword evidence="5" id="KW-1133">Transmembrane helix</keyword>
<keyword evidence="4" id="KW-0560">Oxidoreductase</keyword>
<dbReference type="OrthoDB" id="74360at2759"/>
<keyword evidence="5" id="KW-0472">Membrane</keyword>
<dbReference type="AlphaFoldDB" id="A0A177AGM8"/>
<sequence>MDKKLLKAFIAQQERASIAVSTPDYDKSDHTASRKSHTNAAVVIIGAGISGMCMAIDMIRKNKSRDFIILERGSQVGGTWSDNKYPGACCDVWSHLYSYSFEPNPNWSRQYPGQEEIYAYLVGVAEKWGLFKHIRFNTSVEEAVWSDKGNKWTVKVSVSGEKSAQYGAEYSITSDFLASGVGQLNTPQYPDIEGLDTFEGKMLHSARWDWSIDLEGKKIGIIGNGATAAQIIPEVSKVCKNLTIFQRTPNWVVPRSDEVFGPIMRSAFNYVPGARARYRAILMDIREDFFNSNMRKNTEENDHVREWAISLLKKQIPGRPDLWEKLTPNYSPGCKRILVTDNLLPSLAQPQVFIETTPIQRITPAGVEVEGKEHEFDILILATGFRATEFMYPIKIRGADGRSLEDIWRGGARAFRGVTVESLPNFGMMYGPNTNLGHSSIILMIEAQSRYISNLIGKVLKAKSLGQQLAIKPRPEVVKAYNDMIQERMKDLTFSDSSCQSWYKTEDGLITNNWCGTVIEYQKRLSQIDWVGEYDISGSGSNVAVKRGKENIGRVVEETVVPVIAITTYVTLAAALTLGYKAASKSPAVQKFVSNLF</sequence>
<name>A0A177AGM8_9PEZI</name>
<evidence type="ECO:0000256" key="4">
    <source>
        <dbReference type="ARBA" id="ARBA00023002"/>
    </source>
</evidence>
<dbReference type="GO" id="GO:0050661">
    <property type="term" value="F:NADP binding"/>
    <property type="evidence" value="ECO:0007669"/>
    <property type="project" value="InterPro"/>
</dbReference>
<evidence type="ECO:0000256" key="3">
    <source>
        <dbReference type="ARBA" id="ARBA00022827"/>
    </source>
</evidence>
<dbReference type="eggNOG" id="KOG1399">
    <property type="taxonomic scope" value="Eukaryota"/>
</dbReference>
<keyword evidence="5" id="KW-0812">Transmembrane</keyword>
<dbReference type="InterPro" id="IPR020946">
    <property type="entry name" value="Flavin_mOase-like"/>
</dbReference>
<dbReference type="Proteomes" id="UP000077154">
    <property type="component" value="Unassembled WGS sequence"/>
</dbReference>
<evidence type="ECO:0000256" key="2">
    <source>
        <dbReference type="ARBA" id="ARBA00022630"/>
    </source>
</evidence>
<proteinExistence type="inferred from homology"/>
<keyword evidence="2" id="KW-0285">Flavoprotein</keyword>
<dbReference type="InterPro" id="IPR051209">
    <property type="entry name" value="FAD-bind_Monooxygenase_sf"/>
</dbReference>
<evidence type="ECO:0000256" key="5">
    <source>
        <dbReference type="SAM" id="Phobius"/>
    </source>
</evidence>
<evidence type="ECO:0000256" key="1">
    <source>
        <dbReference type="ARBA" id="ARBA00010139"/>
    </source>
</evidence>
<keyword evidence="3" id="KW-0274">FAD</keyword>
<dbReference type="SUPFAM" id="SSF51905">
    <property type="entry name" value="FAD/NAD(P)-binding domain"/>
    <property type="match status" value="2"/>
</dbReference>
<dbReference type="PANTHER" id="PTHR42877:SF4">
    <property type="entry name" value="FAD_NAD(P)-BINDING DOMAIN-CONTAINING PROTEIN-RELATED"/>
    <property type="match status" value="1"/>
</dbReference>
<dbReference type="PANTHER" id="PTHR42877">
    <property type="entry name" value="L-ORNITHINE N(5)-MONOOXYGENASE-RELATED"/>
    <property type="match status" value="1"/>
</dbReference>
<dbReference type="GO" id="GO:0050660">
    <property type="term" value="F:flavin adenine dinucleotide binding"/>
    <property type="evidence" value="ECO:0007669"/>
    <property type="project" value="InterPro"/>
</dbReference>
<comment type="similarity">
    <text evidence="1">Belongs to the FAD-binding monooxygenase family.</text>
</comment>
<dbReference type="VEuPathDB" id="FungiDB:GMDG_08530"/>
<dbReference type="EMBL" id="KV441391">
    <property type="protein sequence ID" value="OAF60411.1"/>
    <property type="molecule type" value="Genomic_DNA"/>
</dbReference>
<dbReference type="RefSeq" id="XP_024325692.1">
    <property type="nucleotide sequence ID" value="XM_024466872.1"/>
</dbReference>
<dbReference type="GO" id="GO:0004499">
    <property type="term" value="F:N,N-dimethylaniline monooxygenase activity"/>
    <property type="evidence" value="ECO:0007669"/>
    <property type="project" value="InterPro"/>
</dbReference>
<feature type="transmembrane region" description="Helical" evidence="5">
    <location>
        <begin position="40"/>
        <end position="59"/>
    </location>
</feature>